<dbReference type="RefSeq" id="WP_343132173.1">
    <property type="nucleotide sequence ID" value="NZ_JBCITK010000002.1"/>
</dbReference>
<organism evidence="3 4">
    <name type="scientific">Alkalicoccobacillus gibsonii</name>
    <dbReference type="NCBI Taxonomy" id="79881"/>
    <lineage>
        <taxon>Bacteria</taxon>
        <taxon>Bacillati</taxon>
        <taxon>Bacillota</taxon>
        <taxon>Bacilli</taxon>
        <taxon>Bacillales</taxon>
        <taxon>Bacillaceae</taxon>
        <taxon>Alkalicoccobacillus</taxon>
    </lineage>
</organism>
<evidence type="ECO:0008006" key="5">
    <source>
        <dbReference type="Google" id="ProtNLM"/>
    </source>
</evidence>
<evidence type="ECO:0000313" key="4">
    <source>
        <dbReference type="Proteomes" id="UP001418796"/>
    </source>
</evidence>
<reference evidence="3 4" key="1">
    <citation type="submission" date="2024-03" db="EMBL/GenBank/DDBJ databases">
        <title>Bacilli Hybrid Assemblies.</title>
        <authorList>
            <person name="Kovac J."/>
        </authorList>
    </citation>
    <scope>NUCLEOTIDE SEQUENCE [LARGE SCALE GENOMIC DNA]</scope>
    <source>
        <strain evidence="3 4">FSL R7-0666</strain>
    </source>
</reference>
<dbReference type="PROSITE" id="PS50935">
    <property type="entry name" value="SSB"/>
    <property type="match status" value="1"/>
</dbReference>
<dbReference type="InterPro" id="IPR000424">
    <property type="entry name" value="Primosome_PriB/ssb"/>
</dbReference>
<keyword evidence="1 2" id="KW-0238">DNA-binding</keyword>
<sequence>MQQIIIQGRQVREPFYKMLDTNEVVSNSLLEVKSKDELDYIPIVMWGSTALDFVKRTKRGDIIKILDSKLTSSSAEINSDRTEYLQLEVYEFNVLEGDSNE</sequence>
<evidence type="ECO:0000256" key="1">
    <source>
        <dbReference type="ARBA" id="ARBA00023125"/>
    </source>
</evidence>
<protein>
    <recommendedName>
        <fullName evidence="5">Single-stranded DNA-binding protein</fullName>
    </recommendedName>
</protein>
<evidence type="ECO:0000256" key="2">
    <source>
        <dbReference type="PROSITE-ProRule" id="PRU00252"/>
    </source>
</evidence>
<gene>
    <name evidence="3" type="ORF">MKY91_20280</name>
</gene>
<dbReference type="Proteomes" id="UP001418796">
    <property type="component" value="Unassembled WGS sequence"/>
</dbReference>
<dbReference type="InterPro" id="IPR012340">
    <property type="entry name" value="NA-bd_OB-fold"/>
</dbReference>
<name>A0ABU9VNL4_9BACI</name>
<accession>A0ABU9VNL4</accession>
<dbReference type="EMBL" id="JBCITK010000002">
    <property type="protein sequence ID" value="MEN0645505.1"/>
    <property type="molecule type" value="Genomic_DNA"/>
</dbReference>
<keyword evidence="4" id="KW-1185">Reference proteome</keyword>
<comment type="caution">
    <text evidence="3">The sequence shown here is derived from an EMBL/GenBank/DDBJ whole genome shotgun (WGS) entry which is preliminary data.</text>
</comment>
<proteinExistence type="predicted"/>
<evidence type="ECO:0000313" key="3">
    <source>
        <dbReference type="EMBL" id="MEN0645505.1"/>
    </source>
</evidence>
<dbReference type="Gene3D" id="2.40.50.140">
    <property type="entry name" value="Nucleic acid-binding proteins"/>
    <property type="match status" value="1"/>
</dbReference>